<evidence type="ECO:0000313" key="2">
    <source>
        <dbReference type="Proteomes" id="UP000029435"/>
    </source>
</evidence>
<protein>
    <submittedName>
        <fullName evidence="1">Uncharacterized protein</fullName>
    </submittedName>
</protein>
<gene>
    <name evidence="1" type="ORF">KU74_06625</name>
</gene>
<sequence length="105" mass="11165">MCFIILISLIIGGNTMSANQLNAASAVKAKVASAIKFVLSHQNSSKPAHYYAIGQKILPNTKKYWRAKSIPAIPVSIKASLQHPSASNLKSLISRVTAGFAGSKK</sequence>
<comment type="caution">
    <text evidence="1">The sequence shown here is derived from an EMBL/GenBank/DDBJ whole genome shotgun (WGS) entry which is preliminary data.</text>
</comment>
<dbReference type="AlphaFoldDB" id="A0A0M2F745"/>
<reference evidence="1 2" key="1">
    <citation type="submission" date="2014-08" db="EMBL/GenBank/DDBJ databases">
        <title>Genome sequences of NCPPB Pectobacterium isolates.</title>
        <authorList>
            <person name="Glover R.H."/>
            <person name="Sapp M."/>
            <person name="Elphinstone J."/>
        </authorList>
    </citation>
    <scope>NUCLEOTIDE SEQUENCE [LARGE SCALE GENOMIC DNA]</scope>
    <source>
        <strain evidence="1 2">LMG 21372</strain>
    </source>
</reference>
<name>A0A0M2F745_9GAMM</name>
<evidence type="ECO:0000313" key="1">
    <source>
        <dbReference type="EMBL" id="KGA36137.1"/>
    </source>
</evidence>
<accession>A0A0M2F745</accession>
<proteinExistence type="predicted"/>
<dbReference type="EMBL" id="JQOD01000001">
    <property type="protein sequence ID" value="KGA36137.1"/>
    <property type="molecule type" value="Genomic_DNA"/>
</dbReference>
<organism evidence="1 2">
    <name type="scientific">Pectobacterium brasiliense</name>
    <dbReference type="NCBI Taxonomy" id="180957"/>
    <lineage>
        <taxon>Bacteria</taxon>
        <taxon>Pseudomonadati</taxon>
        <taxon>Pseudomonadota</taxon>
        <taxon>Gammaproteobacteria</taxon>
        <taxon>Enterobacterales</taxon>
        <taxon>Pectobacteriaceae</taxon>
        <taxon>Pectobacterium</taxon>
    </lineage>
</organism>
<dbReference type="OrthoDB" id="6424778at2"/>
<dbReference type="Proteomes" id="UP000029435">
    <property type="component" value="Unassembled WGS sequence"/>
</dbReference>